<dbReference type="EMBL" id="ATNM01000014">
    <property type="protein sequence ID" value="EPR71515.1"/>
    <property type="molecule type" value="Genomic_DNA"/>
</dbReference>
<reference evidence="1 2" key="1">
    <citation type="journal article" date="2013" name="Genome Announc.">
        <title>Draft Genome Sequence of Cyclobacterium qasimii Strain M12-11BT, Isolated from Arctic Marine Sediment.</title>
        <authorList>
            <person name="Shivaji S."/>
            <person name="Ara S."/>
            <person name="Singh A."/>
            <person name="Kumar Pinnaka A."/>
        </authorList>
    </citation>
    <scope>NUCLEOTIDE SEQUENCE [LARGE SCALE GENOMIC DNA]</scope>
    <source>
        <strain evidence="1 2">M12-11B</strain>
    </source>
</reference>
<proteinExistence type="predicted"/>
<gene>
    <name evidence="1" type="ORF">ADICYQ_0324</name>
</gene>
<comment type="caution">
    <text evidence="1">The sequence shown here is derived from an EMBL/GenBank/DDBJ whole genome shotgun (WGS) entry which is preliminary data.</text>
</comment>
<dbReference type="AlphaFoldDB" id="S7VMS5"/>
<evidence type="ECO:0000313" key="1">
    <source>
        <dbReference type="EMBL" id="EPR71515.1"/>
    </source>
</evidence>
<organism evidence="1 2">
    <name type="scientific">Cyclobacterium qasimii M12-11B</name>
    <dbReference type="NCBI Taxonomy" id="641524"/>
    <lineage>
        <taxon>Bacteria</taxon>
        <taxon>Pseudomonadati</taxon>
        <taxon>Bacteroidota</taxon>
        <taxon>Cytophagia</taxon>
        <taxon>Cytophagales</taxon>
        <taxon>Cyclobacteriaceae</taxon>
        <taxon>Cyclobacterium</taxon>
    </lineage>
</organism>
<evidence type="ECO:0000313" key="2">
    <source>
        <dbReference type="Proteomes" id="UP000014974"/>
    </source>
</evidence>
<dbReference type="Proteomes" id="UP000014974">
    <property type="component" value="Unassembled WGS sequence"/>
</dbReference>
<accession>S7VMS5</accession>
<protein>
    <submittedName>
        <fullName evidence="1">Uncharacterized protein</fullName>
    </submittedName>
</protein>
<sequence>MHNRKFKVKEIGKTLILNSIHKDIGNNVFIKRREGFRGN</sequence>
<name>S7VMS5_9BACT</name>